<gene>
    <name evidence="4" type="ORF">JZ00_23030</name>
</gene>
<organism evidence="4 5">
    <name type="scientific">Pseudomonas frederiksbergensis</name>
    <dbReference type="NCBI Taxonomy" id="104087"/>
    <lineage>
        <taxon>Bacteria</taxon>
        <taxon>Pseudomonadati</taxon>
        <taxon>Pseudomonadota</taxon>
        <taxon>Gammaproteobacteria</taxon>
        <taxon>Pseudomonadales</taxon>
        <taxon>Pseudomonadaceae</taxon>
        <taxon>Pseudomonas</taxon>
    </lineage>
</organism>
<evidence type="ECO:0000256" key="1">
    <source>
        <dbReference type="ARBA" id="ARBA00022741"/>
    </source>
</evidence>
<dbReference type="InterPro" id="IPR010488">
    <property type="entry name" value="Zeta_toxin_domain"/>
</dbReference>
<evidence type="ECO:0000256" key="2">
    <source>
        <dbReference type="ARBA" id="ARBA00022840"/>
    </source>
</evidence>
<evidence type="ECO:0000259" key="3">
    <source>
        <dbReference type="Pfam" id="PF06414"/>
    </source>
</evidence>
<sequence length="300" mass="34324">MSEDSKNYTEQELTAAFDDIALALFKDVTAEPIPKILVVAGLQSSGKTYLLEKSLLPSGRYDNYVRLYLPEYREKHPRYTRLIEHGVLHAYEHTEAFIRDIGSKIFERAFAQKYNIVMEAAFDSLGFAAFPPAATKAGYQFETHVVACCKDFAHLSSIKRAFKSIQVGEMERFVTVPMLDASLDHAKAALPALETATQAVSGSTFYFYERGFGAFKERRLRARSTYTKDAERDLIISGDQQNYASLFETTTRRPIYELKDREEMVKECHRALLATQTSTTPMPDSLYHDLYSYILRYVYR</sequence>
<keyword evidence="2" id="KW-0067">ATP-binding</keyword>
<keyword evidence="1" id="KW-0547">Nucleotide-binding</keyword>
<dbReference type="Pfam" id="PF06414">
    <property type="entry name" value="Zeta_toxin"/>
    <property type="match status" value="1"/>
</dbReference>
<evidence type="ECO:0000313" key="5">
    <source>
        <dbReference type="Proteomes" id="UP000030949"/>
    </source>
</evidence>
<dbReference type="RefSeq" id="WP_039593509.1">
    <property type="nucleotide sequence ID" value="NZ_JQGJ02000016.1"/>
</dbReference>
<dbReference type="GO" id="GO:0016301">
    <property type="term" value="F:kinase activity"/>
    <property type="evidence" value="ECO:0007669"/>
    <property type="project" value="InterPro"/>
</dbReference>
<comment type="caution">
    <text evidence="4">The sequence shown here is derived from an EMBL/GenBank/DDBJ whole genome shotgun (WGS) entry which is preliminary data.</text>
</comment>
<dbReference type="Proteomes" id="UP000030949">
    <property type="component" value="Unassembled WGS sequence"/>
</dbReference>
<dbReference type="Gene3D" id="3.40.50.300">
    <property type="entry name" value="P-loop containing nucleotide triphosphate hydrolases"/>
    <property type="match status" value="1"/>
</dbReference>
<dbReference type="AlphaFoldDB" id="A0A0B1YZ41"/>
<accession>A0A0B1YZ41</accession>
<proteinExistence type="predicted"/>
<protein>
    <submittedName>
        <fullName evidence="4">Zeta toxin</fullName>
    </submittedName>
</protein>
<name>A0A0B1YZ41_9PSED</name>
<feature type="domain" description="Zeta toxin" evidence="3">
    <location>
        <begin position="29"/>
        <end position="200"/>
    </location>
</feature>
<dbReference type="EMBL" id="JQGJ01000018">
    <property type="protein sequence ID" value="KHK62432.1"/>
    <property type="molecule type" value="Genomic_DNA"/>
</dbReference>
<evidence type="ECO:0000313" key="4">
    <source>
        <dbReference type="EMBL" id="KHK62432.1"/>
    </source>
</evidence>
<dbReference type="GO" id="GO:0005524">
    <property type="term" value="F:ATP binding"/>
    <property type="evidence" value="ECO:0007669"/>
    <property type="project" value="UniProtKB-KW"/>
</dbReference>
<dbReference type="InterPro" id="IPR027417">
    <property type="entry name" value="P-loop_NTPase"/>
</dbReference>
<dbReference type="OrthoDB" id="6975244at2"/>
<reference evidence="5" key="1">
    <citation type="submission" date="2015-03" db="EMBL/GenBank/DDBJ databases">
        <title>Pseudomonas frederiksbergensis hydrocarbon degrader.</title>
        <authorList>
            <person name="Brown L.M."/>
            <person name="Ruiz O.N."/>
            <person name="Mueller S."/>
            <person name="Gunasekera T.S."/>
        </authorList>
    </citation>
    <scope>NUCLEOTIDE SEQUENCE [LARGE SCALE GENOMIC DNA]</scope>
    <source>
        <strain evidence="5">SI8</strain>
    </source>
</reference>